<comment type="subcellular location">
    <subcellularLocation>
        <location evidence="1">Cell membrane</location>
        <topology evidence="1">Multi-pass membrane protein</topology>
    </subcellularLocation>
</comment>
<sequence length="649" mass="73996">MCKSVNLQTIICKFAVNFIFYTYMNVGQKPGWRVSLLFFVSLFAYWLVLSFVDRAAFVLSFRYKIEDVQDIAYAFLYGLRLDFSLAAYLMALPFLFFIIQQLWLQRGVSPWLLRVYVMLPTFLFAAITIANLPLYESWGEKVSKRALTLGLDTIGGVSSSVDAGMLLQAALMLTIYFVVAHYFYHWVVVKRAKYTSQSLKSTVILFVLGALALFTFIRGGYGRATLNQSAVYFSDDNTANHAAVNTYWSFLKDLTKSTKKSPYQFMSEEEAKAIVGDSLLYDRDSVINVLKTDRPNVILVILEGVVAQVFADLGGEKDITPKMTTLMREGVNFTQAYAAADRSDKGMIAVLSGFPSQGPESIIKYIPKHEKLPAVGQVFDSLGYATSFYHGGQSEFYNFKSFMLTHGIDKVVDNANFPINAQRNSWGVYDHLVAKRLLNSLKKEKKPFFSIFYTLVNHEPFDLSPSYAFGNKTKADAYRSTTFYTDTMLFNFIEEAKQQDWYENTIVVVTSDHGHVYPTEKYGLDRPERYHIPLFVFGGALKEEYRGKKVDEVVSQLDIASTLAGFVQEKTMRFKYSQDLFALRRKHLAFYNSNAAFGVINNEGAVSYDMLKRNISYSTFPKDSVDHREKLIHVAKAYYQTVFNDFLKY</sequence>
<dbReference type="PIRSF" id="PIRSF005091">
    <property type="entry name" value="Mmb_sulf_HI1246"/>
    <property type="match status" value="1"/>
</dbReference>
<dbReference type="InterPro" id="IPR017850">
    <property type="entry name" value="Alkaline_phosphatase_core_sf"/>
</dbReference>
<dbReference type="Pfam" id="PF00884">
    <property type="entry name" value="Sulfatase"/>
    <property type="match status" value="1"/>
</dbReference>
<dbReference type="InterPro" id="IPR000917">
    <property type="entry name" value="Sulfatase_N"/>
</dbReference>
<keyword evidence="4 9" id="KW-1133">Transmembrane helix</keyword>
<dbReference type="InterPro" id="IPR050448">
    <property type="entry name" value="OpgB/LTA_synthase_biosynth"/>
</dbReference>
<evidence type="ECO:0000256" key="7">
    <source>
        <dbReference type="PIRSR" id="PIRSR005091-2"/>
    </source>
</evidence>
<accession>A0A1I6T008</accession>
<dbReference type="EMBL" id="FOZZ01000005">
    <property type="protein sequence ID" value="SFS82589.1"/>
    <property type="molecule type" value="Genomic_DNA"/>
</dbReference>
<feature type="active site" evidence="6">
    <location>
        <position position="343"/>
    </location>
</feature>
<evidence type="ECO:0000313" key="12">
    <source>
        <dbReference type="Proteomes" id="UP000198785"/>
    </source>
</evidence>
<dbReference type="CDD" id="cd16015">
    <property type="entry name" value="LTA_synthase"/>
    <property type="match status" value="1"/>
</dbReference>
<evidence type="ECO:0000256" key="8">
    <source>
        <dbReference type="PIRSR" id="PIRSR005091-3"/>
    </source>
</evidence>
<evidence type="ECO:0000256" key="2">
    <source>
        <dbReference type="ARBA" id="ARBA00022475"/>
    </source>
</evidence>
<name>A0A1I6T008_9SPHI</name>
<feature type="transmembrane region" description="Helical" evidence="9">
    <location>
        <begin position="165"/>
        <end position="189"/>
    </location>
</feature>
<dbReference type="GO" id="GO:0046872">
    <property type="term" value="F:metal ion binding"/>
    <property type="evidence" value="ECO:0007669"/>
    <property type="project" value="UniProtKB-KW"/>
</dbReference>
<evidence type="ECO:0000256" key="6">
    <source>
        <dbReference type="PIRSR" id="PIRSR005091-1"/>
    </source>
</evidence>
<dbReference type="OrthoDB" id="9777768at2"/>
<keyword evidence="11" id="KW-0808">Transferase</keyword>
<keyword evidence="7" id="KW-0464">Manganese</keyword>
<feature type="binding site" evidence="8">
    <location>
        <position position="512"/>
    </location>
    <ligand>
        <name>Mn(2+)</name>
        <dbReference type="ChEBI" id="CHEBI:29035"/>
    </ligand>
</feature>
<keyword evidence="5 9" id="KW-0472">Membrane</keyword>
<dbReference type="STRING" id="683125.SAMN05660206_105181"/>
<feature type="transmembrane region" description="Helical" evidence="9">
    <location>
        <begin position="111"/>
        <end position="135"/>
    </location>
</feature>
<keyword evidence="2" id="KW-1003">Cell membrane</keyword>
<evidence type="ECO:0000256" key="5">
    <source>
        <dbReference type="ARBA" id="ARBA00023136"/>
    </source>
</evidence>
<evidence type="ECO:0000256" key="3">
    <source>
        <dbReference type="ARBA" id="ARBA00022692"/>
    </source>
</evidence>
<dbReference type="GO" id="GO:0016740">
    <property type="term" value="F:transferase activity"/>
    <property type="evidence" value="ECO:0007669"/>
    <property type="project" value="UniProtKB-KW"/>
</dbReference>
<organism evidence="11 12">
    <name type="scientific">Sphingobacterium wenxiniae</name>
    <dbReference type="NCBI Taxonomy" id="683125"/>
    <lineage>
        <taxon>Bacteria</taxon>
        <taxon>Pseudomonadati</taxon>
        <taxon>Bacteroidota</taxon>
        <taxon>Sphingobacteriia</taxon>
        <taxon>Sphingobacteriales</taxon>
        <taxon>Sphingobacteriaceae</taxon>
        <taxon>Sphingobacterium</taxon>
    </lineage>
</organism>
<dbReference type="Proteomes" id="UP000198785">
    <property type="component" value="Unassembled WGS sequence"/>
</dbReference>
<dbReference type="InterPro" id="IPR012160">
    <property type="entry name" value="LtaS-like"/>
</dbReference>
<feature type="transmembrane region" description="Helical" evidence="9">
    <location>
        <begin position="36"/>
        <end position="59"/>
    </location>
</feature>
<evidence type="ECO:0000256" key="9">
    <source>
        <dbReference type="SAM" id="Phobius"/>
    </source>
</evidence>
<evidence type="ECO:0000313" key="11">
    <source>
        <dbReference type="EMBL" id="SFS82589.1"/>
    </source>
</evidence>
<keyword evidence="12" id="KW-1185">Reference proteome</keyword>
<reference evidence="11 12" key="1">
    <citation type="submission" date="2016-10" db="EMBL/GenBank/DDBJ databases">
        <authorList>
            <person name="de Groot N.N."/>
        </authorList>
    </citation>
    <scope>NUCLEOTIDE SEQUENCE [LARGE SCALE GENOMIC DNA]</scope>
    <source>
        <strain evidence="11 12">DSM 22789</strain>
    </source>
</reference>
<feature type="binding site" evidence="7">
    <location>
        <position position="458"/>
    </location>
    <ligand>
        <name>substrate</name>
    </ligand>
</feature>
<keyword evidence="7" id="KW-0479">Metal-binding</keyword>
<keyword evidence="3 9" id="KW-0812">Transmembrane</keyword>
<dbReference type="PANTHER" id="PTHR47371:SF3">
    <property type="entry name" value="PHOSPHOGLYCEROL TRANSFERASE I"/>
    <property type="match status" value="1"/>
</dbReference>
<protein>
    <submittedName>
        <fullName evidence="11">Phosphoglycerol transferase MdoB</fullName>
    </submittedName>
</protein>
<evidence type="ECO:0000256" key="4">
    <source>
        <dbReference type="ARBA" id="ARBA00022989"/>
    </source>
</evidence>
<feature type="transmembrane region" description="Helical" evidence="9">
    <location>
        <begin position="6"/>
        <end position="24"/>
    </location>
</feature>
<feature type="transmembrane region" description="Helical" evidence="9">
    <location>
        <begin position="71"/>
        <end position="99"/>
    </location>
</feature>
<dbReference type="Gene3D" id="3.40.720.10">
    <property type="entry name" value="Alkaline Phosphatase, subunit A"/>
    <property type="match status" value="1"/>
</dbReference>
<feature type="transmembrane region" description="Helical" evidence="9">
    <location>
        <begin position="201"/>
        <end position="221"/>
    </location>
</feature>
<feature type="domain" description="Sulfatase N-terminal" evidence="10">
    <location>
        <begin position="295"/>
        <end position="565"/>
    </location>
</feature>
<dbReference type="AlphaFoldDB" id="A0A1I6T008"/>
<gene>
    <name evidence="11" type="ORF">SAMN05660206_105181</name>
</gene>
<proteinExistence type="predicted"/>
<dbReference type="PANTHER" id="PTHR47371">
    <property type="entry name" value="LIPOTEICHOIC ACID SYNTHASE"/>
    <property type="match status" value="1"/>
</dbReference>
<evidence type="ECO:0000259" key="10">
    <source>
        <dbReference type="Pfam" id="PF00884"/>
    </source>
</evidence>
<dbReference type="SUPFAM" id="SSF53649">
    <property type="entry name" value="Alkaline phosphatase-like"/>
    <property type="match status" value="1"/>
</dbReference>
<feature type="binding site" evidence="8">
    <location>
        <position position="513"/>
    </location>
    <ligand>
        <name>Mn(2+)</name>
        <dbReference type="ChEBI" id="CHEBI:29035"/>
    </ligand>
</feature>
<feature type="binding site" evidence="8">
    <location>
        <position position="303"/>
    </location>
    <ligand>
        <name>Mn(2+)</name>
        <dbReference type="ChEBI" id="CHEBI:29035"/>
    </ligand>
</feature>
<evidence type="ECO:0000256" key="1">
    <source>
        <dbReference type="ARBA" id="ARBA00004651"/>
    </source>
</evidence>
<dbReference type="GO" id="GO:0005886">
    <property type="term" value="C:plasma membrane"/>
    <property type="evidence" value="ECO:0007669"/>
    <property type="project" value="UniProtKB-SubCell"/>
</dbReference>